<proteinExistence type="predicted"/>
<dbReference type="Proteomes" id="UP001432060">
    <property type="component" value="Chromosome"/>
</dbReference>
<organism evidence="1 2">
    <name type="scientific">Streptomyces melanogenes</name>
    <dbReference type="NCBI Taxonomy" id="67326"/>
    <lineage>
        <taxon>Bacteria</taxon>
        <taxon>Bacillati</taxon>
        <taxon>Actinomycetota</taxon>
        <taxon>Actinomycetes</taxon>
        <taxon>Kitasatosporales</taxon>
        <taxon>Streptomycetaceae</taxon>
        <taxon>Streptomyces</taxon>
    </lineage>
</organism>
<sequence length="251" mass="26016">MLRIVDHLVGRGPLRICAHVPEADGPGDLTGLRVLLTADVLARVVELRGRAVLTGRTGPRVPDAAATGIHPADAEGTPEEIAAALGGPPALQLSGRAYEGGGGAFVQIAQARASENTDPHAQARAGGTTDPEGDALAVRLLLLDRPYHEPVTVTAEDIEGAERLLGQWRSAVAGWAEEPSKPLVAELERTARAGLEDSLDTAAVLRLLGELAADADVPAGAKFETFARLDRVLGLELTREIGKAPAAGARA</sequence>
<dbReference type="Gene3D" id="1.20.120.640">
    <property type="entry name" value="Anticodon-binding domain of a subclass of class I aminoacyl-tRNA synthetases"/>
    <property type="match status" value="1"/>
</dbReference>
<evidence type="ECO:0000313" key="2">
    <source>
        <dbReference type="Proteomes" id="UP001432060"/>
    </source>
</evidence>
<protein>
    <recommendedName>
        <fullName evidence="3">Cysteinyl-tRNA synthetase</fullName>
    </recommendedName>
</protein>
<evidence type="ECO:0000313" key="1">
    <source>
        <dbReference type="EMBL" id="WUT81692.1"/>
    </source>
</evidence>
<keyword evidence="2" id="KW-1185">Reference proteome</keyword>
<name>A0ABZ1XEB1_9ACTN</name>
<dbReference type="EMBL" id="CP109019">
    <property type="protein sequence ID" value="WUT81692.1"/>
    <property type="molecule type" value="Genomic_DNA"/>
</dbReference>
<dbReference type="RefSeq" id="WP_329396215.1">
    <property type="nucleotide sequence ID" value="NZ_CP109019.1"/>
</dbReference>
<reference evidence="1" key="1">
    <citation type="submission" date="2022-10" db="EMBL/GenBank/DDBJ databases">
        <title>The complete genomes of actinobacterial strains from the NBC collection.</title>
        <authorList>
            <person name="Joergensen T.S."/>
            <person name="Alvarez Arevalo M."/>
            <person name="Sterndorff E.B."/>
            <person name="Faurdal D."/>
            <person name="Vuksanovic O."/>
            <person name="Mourched A.-S."/>
            <person name="Charusanti P."/>
            <person name="Shaw S."/>
            <person name="Blin K."/>
            <person name="Weber T."/>
        </authorList>
    </citation>
    <scope>NUCLEOTIDE SEQUENCE</scope>
    <source>
        <strain evidence="1">NBC_00668</strain>
    </source>
</reference>
<gene>
    <name evidence="1" type="ORF">OG515_05445</name>
</gene>
<accession>A0ABZ1XEB1</accession>
<evidence type="ECO:0008006" key="3">
    <source>
        <dbReference type="Google" id="ProtNLM"/>
    </source>
</evidence>